<dbReference type="HOGENOM" id="CLU_2438943_0_0_5"/>
<dbReference type="RefSeq" id="WP_021097266.1">
    <property type="nucleotide sequence ID" value="NZ_KE557320.1"/>
</dbReference>
<feature type="compositionally biased region" description="Basic and acidic residues" evidence="1">
    <location>
        <begin position="1"/>
        <end position="11"/>
    </location>
</feature>
<evidence type="ECO:0000313" key="2">
    <source>
        <dbReference type="EMBL" id="EPX86358.1"/>
    </source>
</evidence>
<sequence>MNEMSSQEKRNAATAANLRRAYGGPVRGGLPPAFARILARLEGRPGGAGAAHDALAFASPQSPASEEAGDRGKGAGRGALRDNRLARMVA</sequence>
<dbReference type="EMBL" id="AOLV01000010">
    <property type="protein sequence ID" value="EPX86358.1"/>
    <property type="molecule type" value="Genomic_DNA"/>
</dbReference>
<feature type="compositionally biased region" description="Low complexity" evidence="1">
    <location>
        <begin position="12"/>
        <end position="21"/>
    </location>
</feature>
<feature type="region of interest" description="Disordered" evidence="1">
    <location>
        <begin position="1"/>
        <end position="29"/>
    </location>
</feature>
<name>S9R300_9RHOB</name>
<evidence type="ECO:0000256" key="1">
    <source>
        <dbReference type="SAM" id="MobiDB-lite"/>
    </source>
</evidence>
<proteinExistence type="predicted"/>
<dbReference type="Proteomes" id="UP000015346">
    <property type="component" value="Unassembled WGS sequence"/>
</dbReference>
<keyword evidence="3" id="KW-1185">Reference proteome</keyword>
<reference evidence="2 3" key="1">
    <citation type="journal article" date="2013" name="Stand. Genomic Sci.">
        <title>Genome sequence of the reddish-pigmented Rubellimicrobium thermophilum type strain (DSM 16684(T)), a member of the Roseobacter clade.</title>
        <authorList>
            <person name="Fiebig A."/>
            <person name="Riedel T."/>
            <person name="Gronow S."/>
            <person name="Petersen J."/>
            <person name="Klenk H.P."/>
            <person name="Goker M."/>
        </authorList>
    </citation>
    <scope>NUCLEOTIDE SEQUENCE [LARGE SCALE GENOMIC DNA]</scope>
    <source>
        <strain evidence="2 3">DSM 16684</strain>
    </source>
</reference>
<comment type="caution">
    <text evidence="2">The sequence shown here is derived from an EMBL/GenBank/DDBJ whole genome shotgun (WGS) entry which is preliminary data.</text>
</comment>
<dbReference type="AlphaFoldDB" id="S9R300"/>
<accession>S9R300</accession>
<feature type="region of interest" description="Disordered" evidence="1">
    <location>
        <begin position="45"/>
        <end position="90"/>
    </location>
</feature>
<evidence type="ECO:0000313" key="3">
    <source>
        <dbReference type="Proteomes" id="UP000015346"/>
    </source>
</evidence>
<protein>
    <submittedName>
        <fullName evidence="2">Uncharacterized protein</fullName>
    </submittedName>
</protein>
<dbReference type="STRING" id="1123069.ruthe_01173"/>
<feature type="compositionally biased region" description="Basic and acidic residues" evidence="1">
    <location>
        <begin position="68"/>
        <end position="90"/>
    </location>
</feature>
<gene>
    <name evidence="2" type="ORF">ruthe_01173</name>
</gene>
<organism evidence="2 3">
    <name type="scientific">Rubellimicrobium thermophilum DSM 16684</name>
    <dbReference type="NCBI Taxonomy" id="1123069"/>
    <lineage>
        <taxon>Bacteria</taxon>
        <taxon>Pseudomonadati</taxon>
        <taxon>Pseudomonadota</taxon>
        <taxon>Alphaproteobacteria</taxon>
        <taxon>Rhodobacterales</taxon>
        <taxon>Roseobacteraceae</taxon>
        <taxon>Rubellimicrobium</taxon>
    </lineage>
</organism>